<reference evidence="2 3" key="1">
    <citation type="submission" date="2020-12" db="EMBL/GenBank/DDBJ databases">
        <title>WGS of Thermoactinomyces spp.</title>
        <authorList>
            <person name="Cheng K."/>
        </authorList>
    </citation>
    <scope>NUCLEOTIDE SEQUENCE [LARGE SCALE GENOMIC DNA]</scope>
    <source>
        <strain evidence="3">CICC 10671\DSM 43846</strain>
    </source>
</reference>
<sequence>MTAYGIIKFLHIAFVAAWFGGASLMAMFLRDAIRTGETGRMDHALNRAQRWNLTMFIPISVIVLLTGIYMMLQFAGDKPLWLLVKERFGSLFILAFILVIVLYGRKALAKVQSDGIEKEQVIGTVKRYIMLLNISVLCMAVLIFFASVKL</sequence>
<organism evidence="2 3">
    <name type="scientific">Thermoactinomyces intermedius</name>
    <dbReference type="NCBI Taxonomy" id="2024"/>
    <lineage>
        <taxon>Bacteria</taxon>
        <taxon>Bacillati</taxon>
        <taxon>Bacillota</taxon>
        <taxon>Bacilli</taxon>
        <taxon>Bacillales</taxon>
        <taxon>Thermoactinomycetaceae</taxon>
        <taxon>Thermoactinomyces</taxon>
    </lineage>
</organism>
<feature type="transmembrane region" description="Helical" evidence="1">
    <location>
        <begin position="128"/>
        <end position="148"/>
    </location>
</feature>
<evidence type="ECO:0000313" key="3">
    <source>
        <dbReference type="Proteomes" id="UP000633619"/>
    </source>
</evidence>
<dbReference type="RefSeq" id="WP_181732764.1">
    <property type="nucleotide sequence ID" value="NZ_JACEIR010000011.1"/>
</dbReference>
<keyword evidence="1" id="KW-0472">Membrane</keyword>
<dbReference type="Proteomes" id="UP000633619">
    <property type="component" value="Unassembled WGS sequence"/>
</dbReference>
<dbReference type="InterPro" id="IPR018729">
    <property type="entry name" value="DUF2269_transmembrane"/>
</dbReference>
<protein>
    <recommendedName>
        <fullName evidence="4">Copper resistance protein D domain-containing protein</fullName>
    </recommendedName>
</protein>
<dbReference type="Pfam" id="PF10027">
    <property type="entry name" value="DUF2269"/>
    <property type="match status" value="1"/>
</dbReference>
<gene>
    <name evidence="2" type="ORF">I8U20_12240</name>
</gene>
<feature type="transmembrane region" description="Helical" evidence="1">
    <location>
        <begin position="88"/>
        <end position="108"/>
    </location>
</feature>
<accession>A0A8I1DGN9</accession>
<dbReference type="EMBL" id="JAECVW010000009">
    <property type="protein sequence ID" value="MBH8596086.1"/>
    <property type="molecule type" value="Genomic_DNA"/>
</dbReference>
<feature type="transmembrane region" description="Helical" evidence="1">
    <location>
        <begin position="50"/>
        <end position="76"/>
    </location>
</feature>
<keyword evidence="3" id="KW-1185">Reference proteome</keyword>
<dbReference type="AlphaFoldDB" id="A0A8I1DGN9"/>
<keyword evidence="1" id="KW-0812">Transmembrane</keyword>
<evidence type="ECO:0000313" key="2">
    <source>
        <dbReference type="EMBL" id="MBH8596086.1"/>
    </source>
</evidence>
<evidence type="ECO:0008006" key="4">
    <source>
        <dbReference type="Google" id="ProtNLM"/>
    </source>
</evidence>
<evidence type="ECO:0000256" key="1">
    <source>
        <dbReference type="SAM" id="Phobius"/>
    </source>
</evidence>
<name>A0A8I1DGN9_THEIN</name>
<keyword evidence="1" id="KW-1133">Transmembrane helix</keyword>
<feature type="transmembrane region" description="Helical" evidence="1">
    <location>
        <begin position="6"/>
        <end position="29"/>
    </location>
</feature>
<comment type="caution">
    <text evidence="2">The sequence shown here is derived from an EMBL/GenBank/DDBJ whole genome shotgun (WGS) entry which is preliminary data.</text>
</comment>
<proteinExistence type="predicted"/>